<protein>
    <submittedName>
        <fullName evidence="1">Uncharacterized protein</fullName>
    </submittedName>
</protein>
<proteinExistence type="predicted"/>
<comment type="caution">
    <text evidence="1">The sequence shown here is derived from an EMBL/GenBank/DDBJ whole genome shotgun (WGS) entry which is preliminary data.</text>
</comment>
<name>A0A0C2MMZ8_THEKT</name>
<dbReference type="AlphaFoldDB" id="A0A0C2MMZ8"/>
<gene>
    <name evidence="1" type="ORF">RF11_08078</name>
</gene>
<organism evidence="1 2">
    <name type="scientific">Thelohanellus kitauei</name>
    <name type="common">Myxosporean</name>
    <dbReference type="NCBI Taxonomy" id="669202"/>
    <lineage>
        <taxon>Eukaryota</taxon>
        <taxon>Metazoa</taxon>
        <taxon>Cnidaria</taxon>
        <taxon>Myxozoa</taxon>
        <taxon>Myxosporea</taxon>
        <taxon>Bivalvulida</taxon>
        <taxon>Platysporina</taxon>
        <taxon>Myxobolidae</taxon>
        <taxon>Thelohanellus</taxon>
    </lineage>
</organism>
<dbReference type="Proteomes" id="UP000031668">
    <property type="component" value="Unassembled WGS sequence"/>
</dbReference>
<accession>A0A0C2MMZ8</accession>
<dbReference type="Pfam" id="PF14938">
    <property type="entry name" value="SNAP"/>
    <property type="match status" value="1"/>
</dbReference>
<dbReference type="Gene3D" id="1.25.40.10">
    <property type="entry name" value="Tetratricopeptide repeat domain"/>
    <property type="match status" value="1"/>
</dbReference>
<sequence>MDNRQHSQNEEIMKREWRFAKVAELANLLRFNYTWVIKRYEEAAGCFLEINDSRAFSSYLNAIKVILEKGNIEKGVQSCVQYGYKCQQKLCDAQHAVKLYGKADELSDKHNLSHTCVMNHFDRNKYGGDVYDVFDERFDLFAGTALMRTKN</sequence>
<evidence type="ECO:0000313" key="1">
    <source>
        <dbReference type="EMBL" id="KII68596.1"/>
    </source>
</evidence>
<keyword evidence="2" id="KW-1185">Reference proteome</keyword>
<dbReference type="EMBL" id="JWZT01002776">
    <property type="protein sequence ID" value="KII68596.1"/>
    <property type="molecule type" value="Genomic_DNA"/>
</dbReference>
<reference evidence="1 2" key="1">
    <citation type="journal article" date="2014" name="Genome Biol. Evol.">
        <title>The genome of the myxosporean Thelohanellus kitauei shows adaptations to nutrient acquisition within its fish host.</title>
        <authorList>
            <person name="Yang Y."/>
            <person name="Xiong J."/>
            <person name="Zhou Z."/>
            <person name="Huo F."/>
            <person name="Miao W."/>
            <person name="Ran C."/>
            <person name="Liu Y."/>
            <person name="Zhang J."/>
            <person name="Feng J."/>
            <person name="Wang M."/>
            <person name="Wang M."/>
            <person name="Wang L."/>
            <person name="Yao B."/>
        </authorList>
    </citation>
    <scope>NUCLEOTIDE SEQUENCE [LARGE SCALE GENOMIC DNA]</scope>
    <source>
        <strain evidence="1">Wuqing</strain>
    </source>
</reference>
<evidence type="ECO:0000313" key="2">
    <source>
        <dbReference type="Proteomes" id="UP000031668"/>
    </source>
</evidence>
<dbReference type="InterPro" id="IPR011990">
    <property type="entry name" value="TPR-like_helical_dom_sf"/>
</dbReference>